<feature type="domain" description="HMA" evidence="1">
    <location>
        <begin position="2"/>
        <end position="66"/>
    </location>
</feature>
<name>A0A1F5RY77_9BACT</name>
<accession>A0A1F5RY77</accession>
<dbReference type="GO" id="GO:0046872">
    <property type="term" value="F:metal ion binding"/>
    <property type="evidence" value="ECO:0007669"/>
    <property type="project" value="InterPro"/>
</dbReference>
<evidence type="ECO:0000313" key="3">
    <source>
        <dbReference type="Proteomes" id="UP000177691"/>
    </source>
</evidence>
<dbReference type="Gene3D" id="3.30.70.100">
    <property type="match status" value="1"/>
</dbReference>
<protein>
    <recommendedName>
        <fullName evidence="1">HMA domain-containing protein</fullName>
    </recommendedName>
</protein>
<proteinExistence type="predicted"/>
<evidence type="ECO:0000259" key="1">
    <source>
        <dbReference type="PROSITE" id="PS50846"/>
    </source>
</evidence>
<dbReference type="CDD" id="cd00371">
    <property type="entry name" value="HMA"/>
    <property type="match status" value="1"/>
</dbReference>
<sequence>MITTKITIQGFHCPACVKLTKMKLEEIPGVSEARVEETGAAEILADREIARPEIEQTLAGTGYTVQT</sequence>
<dbReference type="SUPFAM" id="SSF55008">
    <property type="entry name" value="HMA, heavy metal-associated domain"/>
    <property type="match status" value="1"/>
</dbReference>
<organism evidence="2 3">
    <name type="scientific">Candidatus Falkowbacteria bacterium RIFCSPHIGHO2_02_FULL_45_15</name>
    <dbReference type="NCBI Taxonomy" id="1797987"/>
    <lineage>
        <taxon>Bacteria</taxon>
        <taxon>Candidatus Falkowiibacteriota</taxon>
    </lineage>
</organism>
<dbReference type="AlphaFoldDB" id="A0A1F5RY77"/>
<reference evidence="2 3" key="1">
    <citation type="journal article" date="2016" name="Nat. Commun.">
        <title>Thousands of microbial genomes shed light on interconnected biogeochemical processes in an aquifer system.</title>
        <authorList>
            <person name="Anantharaman K."/>
            <person name="Brown C.T."/>
            <person name="Hug L.A."/>
            <person name="Sharon I."/>
            <person name="Castelle C.J."/>
            <person name="Probst A.J."/>
            <person name="Thomas B.C."/>
            <person name="Singh A."/>
            <person name="Wilkins M.J."/>
            <person name="Karaoz U."/>
            <person name="Brodie E.L."/>
            <person name="Williams K.H."/>
            <person name="Hubbard S.S."/>
            <person name="Banfield J.F."/>
        </authorList>
    </citation>
    <scope>NUCLEOTIDE SEQUENCE [LARGE SCALE GENOMIC DNA]</scope>
</reference>
<dbReference type="InterPro" id="IPR006121">
    <property type="entry name" value="HMA_dom"/>
</dbReference>
<dbReference type="PROSITE" id="PS50846">
    <property type="entry name" value="HMA_2"/>
    <property type="match status" value="1"/>
</dbReference>
<dbReference type="InterPro" id="IPR036163">
    <property type="entry name" value="HMA_dom_sf"/>
</dbReference>
<dbReference type="EMBL" id="MFFU01000018">
    <property type="protein sequence ID" value="OGF19389.1"/>
    <property type="molecule type" value="Genomic_DNA"/>
</dbReference>
<comment type="caution">
    <text evidence="2">The sequence shown here is derived from an EMBL/GenBank/DDBJ whole genome shotgun (WGS) entry which is preliminary data.</text>
</comment>
<dbReference type="Proteomes" id="UP000177691">
    <property type="component" value="Unassembled WGS sequence"/>
</dbReference>
<gene>
    <name evidence="2" type="ORF">A3D54_01110</name>
</gene>
<evidence type="ECO:0000313" key="2">
    <source>
        <dbReference type="EMBL" id="OGF19389.1"/>
    </source>
</evidence>